<accession>A0AAW6RJN6</accession>
<feature type="transmembrane region" description="Helical" evidence="5">
    <location>
        <begin position="59"/>
        <end position="77"/>
    </location>
</feature>
<reference evidence="7 8" key="1">
    <citation type="submission" date="2023-04" db="EMBL/GenBank/DDBJ databases">
        <title>Ottowia paracancer sp. nov., isolated from human stomach.</title>
        <authorList>
            <person name="Song Y."/>
        </authorList>
    </citation>
    <scope>NUCLEOTIDE SEQUENCE [LARGE SCALE GENOMIC DNA]</scope>
    <source>
        <strain evidence="7 8">10c7w1</strain>
    </source>
</reference>
<keyword evidence="8" id="KW-1185">Reference proteome</keyword>
<dbReference type="Proteomes" id="UP001237156">
    <property type="component" value="Unassembled WGS sequence"/>
</dbReference>
<feature type="transmembrane region" description="Helical" evidence="5">
    <location>
        <begin position="36"/>
        <end position="52"/>
    </location>
</feature>
<evidence type="ECO:0000256" key="4">
    <source>
        <dbReference type="ARBA" id="ARBA00023136"/>
    </source>
</evidence>
<feature type="transmembrane region" description="Helical" evidence="5">
    <location>
        <begin position="396"/>
        <end position="414"/>
    </location>
</feature>
<evidence type="ECO:0000256" key="1">
    <source>
        <dbReference type="ARBA" id="ARBA00004141"/>
    </source>
</evidence>
<feature type="transmembrane region" description="Helical" evidence="5">
    <location>
        <begin position="221"/>
        <end position="240"/>
    </location>
</feature>
<dbReference type="EMBL" id="JARVII010000006">
    <property type="protein sequence ID" value="MDG9698957.1"/>
    <property type="molecule type" value="Genomic_DNA"/>
</dbReference>
<keyword evidence="7" id="KW-0436">Ligase</keyword>
<organism evidence="7 8">
    <name type="scientific">Ottowia cancrivicina</name>
    <dbReference type="NCBI Taxonomy" id="3040346"/>
    <lineage>
        <taxon>Bacteria</taxon>
        <taxon>Pseudomonadati</taxon>
        <taxon>Pseudomonadota</taxon>
        <taxon>Betaproteobacteria</taxon>
        <taxon>Burkholderiales</taxon>
        <taxon>Comamonadaceae</taxon>
        <taxon>Ottowia</taxon>
    </lineage>
</organism>
<evidence type="ECO:0000256" key="3">
    <source>
        <dbReference type="ARBA" id="ARBA00022989"/>
    </source>
</evidence>
<feature type="transmembrane region" description="Helical" evidence="5">
    <location>
        <begin position="369"/>
        <end position="390"/>
    </location>
</feature>
<evidence type="ECO:0000256" key="2">
    <source>
        <dbReference type="ARBA" id="ARBA00022692"/>
    </source>
</evidence>
<feature type="transmembrane region" description="Helical" evidence="5">
    <location>
        <begin position="198"/>
        <end position="214"/>
    </location>
</feature>
<evidence type="ECO:0000259" key="6">
    <source>
        <dbReference type="Pfam" id="PF04932"/>
    </source>
</evidence>
<comment type="caution">
    <text evidence="7">The sequence shown here is derived from an EMBL/GenBank/DDBJ whole genome shotgun (WGS) entry which is preliminary data.</text>
</comment>
<dbReference type="Pfam" id="PF04932">
    <property type="entry name" value="Wzy_C"/>
    <property type="match status" value="1"/>
</dbReference>
<dbReference type="PANTHER" id="PTHR37422:SF17">
    <property type="entry name" value="O-ANTIGEN LIGASE"/>
    <property type="match status" value="1"/>
</dbReference>
<dbReference type="GO" id="GO:0016020">
    <property type="term" value="C:membrane"/>
    <property type="evidence" value="ECO:0007669"/>
    <property type="project" value="UniProtKB-SubCell"/>
</dbReference>
<protein>
    <submittedName>
        <fullName evidence="7">O-antigen ligase family protein</fullName>
    </submittedName>
</protein>
<evidence type="ECO:0000256" key="5">
    <source>
        <dbReference type="SAM" id="Phobius"/>
    </source>
</evidence>
<dbReference type="InterPro" id="IPR007016">
    <property type="entry name" value="O-antigen_ligase-rel_domated"/>
</dbReference>
<dbReference type="AlphaFoldDB" id="A0AAW6RJN6"/>
<evidence type="ECO:0000313" key="7">
    <source>
        <dbReference type="EMBL" id="MDG9698957.1"/>
    </source>
</evidence>
<gene>
    <name evidence="7" type="ORF">QB898_04355</name>
</gene>
<evidence type="ECO:0000313" key="8">
    <source>
        <dbReference type="Proteomes" id="UP001237156"/>
    </source>
</evidence>
<dbReference type="PANTHER" id="PTHR37422">
    <property type="entry name" value="TEICHURONIC ACID BIOSYNTHESIS PROTEIN TUAE"/>
    <property type="match status" value="1"/>
</dbReference>
<feature type="domain" description="O-antigen ligase-related" evidence="6">
    <location>
        <begin position="183"/>
        <end position="337"/>
    </location>
</feature>
<comment type="subcellular location">
    <subcellularLocation>
        <location evidence="1">Membrane</location>
        <topology evidence="1">Multi-pass membrane protein</topology>
    </subcellularLocation>
</comment>
<dbReference type="GO" id="GO:0016874">
    <property type="term" value="F:ligase activity"/>
    <property type="evidence" value="ECO:0007669"/>
    <property type="project" value="UniProtKB-KW"/>
</dbReference>
<feature type="transmembrane region" description="Helical" evidence="5">
    <location>
        <begin position="112"/>
        <end position="134"/>
    </location>
</feature>
<keyword evidence="3 5" id="KW-1133">Transmembrane helix</keyword>
<dbReference type="InterPro" id="IPR051533">
    <property type="entry name" value="WaaL-like"/>
</dbReference>
<proteinExistence type="predicted"/>
<name>A0AAW6RJN6_9BURK</name>
<feature type="transmembrane region" description="Helical" evidence="5">
    <location>
        <begin position="146"/>
        <end position="167"/>
    </location>
</feature>
<sequence length="435" mass="47354">MPPLRRALEKSIPAGIRLGAFMVPGLALWLPSGYSWGAAWLLLLALLTWPQWRRARVAASTWALAAAMCGMACYFLAETGLQDGAALDRPAKYIAALPCLFMLAWRGPSVAALWNGMAAGAWGAGGIALWQTFVQRLPRATGYTNAIQYGDLSLLLGLLCLLGLAALWQTWPRWQRAALAGGAFMGLLASLLSQTRGGWLALALLLPVLAALMARHLPARALKASAAALLAGLAALALTLQTPLLERMETAAQETQQFMETEQADTSVGHRFAHWQMAWRMGLQKPLWGWGRAGYEREKQALVERGQAPPSVLRFSHAHNEVLDAFVRRGLAGALAVLAFYAVPLAVFWPTRERQQAAPAAARRRAFTLRLAGVALVMAYMGFGLTQVFFSHNSGNLFYLFMLALLHGALLELARTSNQAQSNGCQWRMQRALPA</sequence>
<keyword evidence="2 5" id="KW-0812">Transmembrane</keyword>
<dbReference type="RefSeq" id="WP_279523948.1">
    <property type="nucleotide sequence ID" value="NZ_JARVII010000006.1"/>
</dbReference>
<keyword evidence="4 5" id="KW-0472">Membrane</keyword>
<feature type="transmembrane region" description="Helical" evidence="5">
    <location>
        <begin position="330"/>
        <end position="349"/>
    </location>
</feature>